<dbReference type="GO" id="GO:0008131">
    <property type="term" value="F:primary methylamine oxidase activity"/>
    <property type="evidence" value="ECO:0007669"/>
    <property type="project" value="InterPro"/>
</dbReference>
<dbReference type="GO" id="GO:0048038">
    <property type="term" value="F:quinone binding"/>
    <property type="evidence" value="ECO:0007669"/>
    <property type="project" value="InterPro"/>
</dbReference>
<reference evidence="2" key="1">
    <citation type="submission" date="2019-03" db="EMBL/GenBank/DDBJ databases">
        <authorList>
            <person name="Mank J."/>
            <person name="Almeida P."/>
        </authorList>
    </citation>
    <scope>NUCLEOTIDE SEQUENCE</scope>
    <source>
        <strain evidence="2">78183</strain>
    </source>
</reference>
<gene>
    <name evidence="2" type="ORF">SVIM_LOCUS28352</name>
</gene>
<feature type="compositionally biased region" description="Low complexity" evidence="1">
    <location>
        <begin position="1"/>
        <end position="23"/>
    </location>
</feature>
<feature type="region of interest" description="Disordered" evidence="1">
    <location>
        <begin position="1"/>
        <end position="68"/>
    </location>
</feature>
<dbReference type="GO" id="GO:0005507">
    <property type="term" value="F:copper ion binding"/>
    <property type="evidence" value="ECO:0007669"/>
    <property type="project" value="InterPro"/>
</dbReference>
<dbReference type="EMBL" id="CAADRP010000091">
    <property type="protein sequence ID" value="VFU22878.1"/>
    <property type="molecule type" value="Genomic_DNA"/>
</dbReference>
<protein>
    <submittedName>
        <fullName evidence="2">Uncharacterized protein</fullName>
    </submittedName>
</protein>
<feature type="compositionally biased region" description="Polar residues" evidence="1">
    <location>
        <begin position="31"/>
        <end position="41"/>
    </location>
</feature>
<evidence type="ECO:0000256" key="1">
    <source>
        <dbReference type="SAM" id="MobiDB-lite"/>
    </source>
</evidence>
<proteinExistence type="predicted"/>
<sequence>MASTSKKATSSPSCCDSSTSATPLPIRRDAGTTSSLVQQDWTAPVPSAEPRPAVDSLPEPSRTTSATKTAIPVMLKLQTSHPLDPLSAAEISVAVATVRAAGATPERQHALH</sequence>
<organism evidence="2">
    <name type="scientific">Salix viminalis</name>
    <name type="common">Common osier</name>
    <name type="synonym">Basket willow</name>
    <dbReference type="NCBI Taxonomy" id="40686"/>
    <lineage>
        <taxon>Eukaryota</taxon>
        <taxon>Viridiplantae</taxon>
        <taxon>Streptophyta</taxon>
        <taxon>Embryophyta</taxon>
        <taxon>Tracheophyta</taxon>
        <taxon>Spermatophyta</taxon>
        <taxon>Magnoliopsida</taxon>
        <taxon>eudicotyledons</taxon>
        <taxon>Gunneridae</taxon>
        <taxon>Pentapetalae</taxon>
        <taxon>rosids</taxon>
        <taxon>fabids</taxon>
        <taxon>Malpighiales</taxon>
        <taxon>Salicaceae</taxon>
        <taxon>Saliceae</taxon>
        <taxon>Salix</taxon>
    </lineage>
</organism>
<dbReference type="Gene3D" id="3.10.450.40">
    <property type="match status" value="1"/>
</dbReference>
<dbReference type="SUPFAM" id="SSF54416">
    <property type="entry name" value="Amine oxidase N-terminal region"/>
    <property type="match status" value="1"/>
</dbReference>
<dbReference type="GO" id="GO:0009308">
    <property type="term" value="P:amine metabolic process"/>
    <property type="evidence" value="ECO:0007669"/>
    <property type="project" value="InterPro"/>
</dbReference>
<dbReference type="AlphaFoldDB" id="A0A6N2K5N2"/>
<dbReference type="InterPro" id="IPR016182">
    <property type="entry name" value="Cu_amine_oxidase_N-reg"/>
</dbReference>
<accession>A0A6N2K5N2</accession>
<name>A0A6N2K5N2_SALVM</name>
<evidence type="ECO:0000313" key="2">
    <source>
        <dbReference type="EMBL" id="VFU22878.1"/>
    </source>
</evidence>